<organism evidence="5 6">
    <name type="scientific">Pseudonocardia aurantiaca</name>
    <dbReference type="NCBI Taxonomy" id="75290"/>
    <lineage>
        <taxon>Bacteria</taxon>
        <taxon>Bacillati</taxon>
        <taxon>Actinomycetota</taxon>
        <taxon>Actinomycetes</taxon>
        <taxon>Pseudonocardiales</taxon>
        <taxon>Pseudonocardiaceae</taxon>
        <taxon>Pseudonocardia</taxon>
    </lineage>
</organism>
<evidence type="ECO:0000313" key="5">
    <source>
        <dbReference type="EMBL" id="MFD1531865.1"/>
    </source>
</evidence>
<feature type="domain" description="Ketosynthase family 3 (KS3)" evidence="4">
    <location>
        <begin position="4"/>
        <end position="403"/>
    </location>
</feature>
<keyword evidence="2 3" id="KW-0808">Transferase</keyword>
<dbReference type="PANTHER" id="PTHR11712">
    <property type="entry name" value="POLYKETIDE SYNTHASE-RELATED"/>
    <property type="match status" value="1"/>
</dbReference>
<evidence type="ECO:0000256" key="2">
    <source>
        <dbReference type="ARBA" id="ARBA00022679"/>
    </source>
</evidence>
<reference evidence="6" key="1">
    <citation type="journal article" date="2019" name="Int. J. Syst. Evol. Microbiol.">
        <title>The Global Catalogue of Microorganisms (GCM) 10K type strain sequencing project: providing services to taxonomists for standard genome sequencing and annotation.</title>
        <authorList>
            <consortium name="The Broad Institute Genomics Platform"/>
            <consortium name="The Broad Institute Genome Sequencing Center for Infectious Disease"/>
            <person name="Wu L."/>
            <person name="Ma J."/>
        </authorList>
    </citation>
    <scope>NUCLEOTIDE SEQUENCE [LARGE SCALE GENOMIC DNA]</scope>
    <source>
        <strain evidence="6">JCM 12165</strain>
    </source>
</reference>
<dbReference type="Gene3D" id="3.40.47.10">
    <property type="match status" value="2"/>
</dbReference>
<dbReference type="Proteomes" id="UP001597145">
    <property type="component" value="Unassembled WGS sequence"/>
</dbReference>
<keyword evidence="6" id="KW-1185">Reference proteome</keyword>
<dbReference type="EMBL" id="JBHUCP010000016">
    <property type="protein sequence ID" value="MFD1531865.1"/>
    <property type="molecule type" value="Genomic_DNA"/>
</dbReference>
<dbReference type="SUPFAM" id="SSF53901">
    <property type="entry name" value="Thiolase-like"/>
    <property type="match status" value="2"/>
</dbReference>
<dbReference type="PANTHER" id="PTHR11712:SF336">
    <property type="entry name" value="3-OXOACYL-[ACYL-CARRIER-PROTEIN] SYNTHASE, MITOCHONDRIAL"/>
    <property type="match status" value="1"/>
</dbReference>
<dbReference type="RefSeq" id="WP_343974307.1">
    <property type="nucleotide sequence ID" value="NZ_BAAAJG010000007.1"/>
</dbReference>
<proteinExistence type="inferred from homology"/>
<protein>
    <submittedName>
        <fullName evidence="5">Beta-ketoacyl-[acyl-carrier-protein] synthase family protein</fullName>
    </submittedName>
</protein>
<comment type="similarity">
    <text evidence="1 3">Belongs to the thiolase-like superfamily. Beta-ketoacyl-ACP synthases family.</text>
</comment>
<dbReference type="InterPro" id="IPR014031">
    <property type="entry name" value="Ketoacyl_synth_C"/>
</dbReference>
<dbReference type="InterPro" id="IPR018201">
    <property type="entry name" value="Ketoacyl_synth_AS"/>
</dbReference>
<dbReference type="InterPro" id="IPR000794">
    <property type="entry name" value="Beta-ketoacyl_synthase"/>
</dbReference>
<dbReference type="InterPro" id="IPR020841">
    <property type="entry name" value="PKS_Beta-ketoAc_synthase_dom"/>
</dbReference>
<sequence length="405" mass="41302">MPEPRRVAVTGLGTVSCVGIGIDAFTAAVKEGRVGASEITSFDTTGFPATMACEVRDFEPGDVLERVTPDRWGPSAVFAAAAGRLAVQDADLDPASLTGMRAGTVMGTTGGEAPVIQQLTGQWLAAGLKSIDGHLVEQVPANRIATAVNHELGLTGPAQTVPSACSASNFALGYAYDLIVSGEADMMVAGGADAVNRSTHAGFLQLGALASDVCRPFDVDRSGILTGEGGVALLLEPYDVAQARGARIYAELLGYGANCDAKHMVNPDADSIAACIRLAHESAGVSPDQVDYVCAHGTGTPTNDATEVAAMRAVFPDRLPPISSIKSMIGHTMGAASGFGAAICCKALEEGFLPPTANLRTLDPALGPGVDPVPGVARPATPSVVQNHGFAFGGNNAITMFGRAA</sequence>
<comment type="caution">
    <text evidence="5">The sequence shown here is derived from an EMBL/GenBank/DDBJ whole genome shotgun (WGS) entry which is preliminary data.</text>
</comment>
<accession>A0ABW4FML3</accession>
<evidence type="ECO:0000256" key="1">
    <source>
        <dbReference type="ARBA" id="ARBA00008467"/>
    </source>
</evidence>
<dbReference type="SMART" id="SM00825">
    <property type="entry name" value="PKS_KS"/>
    <property type="match status" value="1"/>
</dbReference>
<name>A0ABW4FML3_9PSEU</name>
<dbReference type="PROSITE" id="PS00606">
    <property type="entry name" value="KS3_1"/>
    <property type="match status" value="1"/>
</dbReference>
<dbReference type="InterPro" id="IPR014030">
    <property type="entry name" value="Ketoacyl_synth_N"/>
</dbReference>
<dbReference type="PROSITE" id="PS51257">
    <property type="entry name" value="PROKAR_LIPOPROTEIN"/>
    <property type="match status" value="1"/>
</dbReference>
<dbReference type="Pfam" id="PF02801">
    <property type="entry name" value="Ketoacyl-synt_C"/>
    <property type="match status" value="1"/>
</dbReference>
<evidence type="ECO:0000259" key="4">
    <source>
        <dbReference type="PROSITE" id="PS52004"/>
    </source>
</evidence>
<dbReference type="CDD" id="cd00834">
    <property type="entry name" value="KAS_I_II"/>
    <property type="match status" value="1"/>
</dbReference>
<gene>
    <name evidence="5" type="ORF">ACFSCY_20740</name>
</gene>
<dbReference type="Pfam" id="PF00109">
    <property type="entry name" value="ketoacyl-synt"/>
    <property type="match status" value="1"/>
</dbReference>
<dbReference type="PROSITE" id="PS52004">
    <property type="entry name" value="KS3_2"/>
    <property type="match status" value="1"/>
</dbReference>
<evidence type="ECO:0000256" key="3">
    <source>
        <dbReference type="RuleBase" id="RU003694"/>
    </source>
</evidence>
<dbReference type="InterPro" id="IPR016039">
    <property type="entry name" value="Thiolase-like"/>
</dbReference>
<evidence type="ECO:0000313" key="6">
    <source>
        <dbReference type="Proteomes" id="UP001597145"/>
    </source>
</evidence>